<dbReference type="Proteomes" id="UP001291926">
    <property type="component" value="Unassembled WGS sequence"/>
</dbReference>
<organism evidence="3 4">
    <name type="scientific">Penstemon davidsonii</name>
    <dbReference type="NCBI Taxonomy" id="160366"/>
    <lineage>
        <taxon>Eukaryota</taxon>
        <taxon>Viridiplantae</taxon>
        <taxon>Streptophyta</taxon>
        <taxon>Embryophyta</taxon>
        <taxon>Tracheophyta</taxon>
        <taxon>Spermatophyta</taxon>
        <taxon>Magnoliopsida</taxon>
        <taxon>eudicotyledons</taxon>
        <taxon>Gunneridae</taxon>
        <taxon>Pentapetalae</taxon>
        <taxon>asterids</taxon>
        <taxon>lamiids</taxon>
        <taxon>Lamiales</taxon>
        <taxon>Plantaginaceae</taxon>
        <taxon>Cheloneae</taxon>
        <taxon>Penstemon</taxon>
    </lineage>
</organism>
<dbReference type="InterPro" id="IPR002937">
    <property type="entry name" value="Amino_oxidase"/>
</dbReference>
<evidence type="ECO:0000259" key="2">
    <source>
        <dbReference type="Pfam" id="PF01593"/>
    </source>
</evidence>
<evidence type="ECO:0000313" key="4">
    <source>
        <dbReference type="Proteomes" id="UP001291926"/>
    </source>
</evidence>
<evidence type="ECO:0000256" key="1">
    <source>
        <dbReference type="ARBA" id="ARBA00005995"/>
    </source>
</evidence>
<dbReference type="PANTHER" id="PTHR10742:SF228">
    <property type="entry name" value="POLYAMINE OXIDASE 4-RELATED"/>
    <property type="match status" value="1"/>
</dbReference>
<dbReference type="InterPro" id="IPR050281">
    <property type="entry name" value="Flavin_monoamine_oxidase"/>
</dbReference>
<dbReference type="EMBL" id="JAYDYQ010001087">
    <property type="protein sequence ID" value="KAK4490444.1"/>
    <property type="molecule type" value="Genomic_DNA"/>
</dbReference>
<dbReference type="InterPro" id="IPR036188">
    <property type="entry name" value="FAD/NAD-bd_sf"/>
</dbReference>
<feature type="domain" description="Amine oxidase" evidence="2">
    <location>
        <begin position="40"/>
        <end position="85"/>
    </location>
</feature>
<keyword evidence="4" id="KW-1185">Reference proteome</keyword>
<sequence length="97" mass="10687">MDLKCDDDSLPGEFLDGAYASRVERQHNSLPFVVVVGGGISGLAAARMLQNASFKVILLESQDRIGGRIQTDYSFGCPVDMGASWQVHHFLLPRIFF</sequence>
<gene>
    <name evidence="3" type="ORF">RD792_001121</name>
</gene>
<protein>
    <recommendedName>
        <fullName evidence="2">Amine oxidase domain-containing protein</fullName>
    </recommendedName>
</protein>
<comment type="similarity">
    <text evidence="1">Belongs to the flavin monoamine oxidase family.</text>
</comment>
<dbReference type="Gene3D" id="3.50.50.60">
    <property type="entry name" value="FAD/NAD(P)-binding domain"/>
    <property type="match status" value="1"/>
</dbReference>
<evidence type="ECO:0000313" key="3">
    <source>
        <dbReference type="EMBL" id="KAK4490444.1"/>
    </source>
</evidence>
<dbReference type="SUPFAM" id="SSF51905">
    <property type="entry name" value="FAD/NAD(P)-binding domain"/>
    <property type="match status" value="1"/>
</dbReference>
<dbReference type="PANTHER" id="PTHR10742">
    <property type="entry name" value="FLAVIN MONOAMINE OXIDASE"/>
    <property type="match status" value="1"/>
</dbReference>
<name>A0ABR0DMK7_9LAMI</name>
<dbReference type="Pfam" id="PF01593">
    <property type="entry name" value="Amino_oxidase"/>
    <property type="match status" value="1"/>
</dbReference>
<comment type="caution">
    <text evidence="3">The sequence shown here is derived from an EMBL/GenBank/DDBJ whole genome shotgun (WGS) entry which is preliminary data.</text>
</comment>
<accession>A0ABR0DMK7</accession>
<reference evidence="3 4" key="1">
    <citation type="journal article" date="2023" name="bioRxiv">
        <title>Genome report: Whole genome sequence and annotation of Penstemon davidsonii.</title>
        <authorList>
            <person name="Ostevik K.L."/>
            <person name="Alabady M."/>
            <person name="Zhang M."/>
            <person name="Rausher M.D."/>
        </authorList>
    </citation>
    <scope>NUCLEOTIDE SEQUENCE [LARGE SCALE GENOMIC DNA]</scope>
    <source>
        <strain evidence="3">DNT005</strain>
        <tissue evidence="3">Whole leaf</tissue>
    </source>
</reference>
<proteinExistence type="inferred from homology"/>